<accession>A0A5K3FYP0</accession>
<proteinExistence type="predicted"/>
<evidence type="ECO:0000313" key="1">
    <source>
        <dbReference type="WBParaSite" id="MCU_012809-RA"/>
    </source>
</evidence>
<dbReference type="WBParaSite" id="MCU_012809-RA">
    <property type="protein sequence ID" value="MCU_012809-RA"/>
    <property type="gene ID" value="MCU_012809"/>
</dbReference>
<reference evidence="1" key="1">
    <citation type="submission" date="2019-11" db="UniProtKB">
        <authorList>
            <consortium name="WormBaseParasite"/>
        </authorList>
    </citation>
    <scope>IDENTIFICATION</scope>
</reference>
<name>A0A5K3FYP0_MESCO</name>
<sequence length="27" mass="3190">MSQSNGSEPLSWPSRELWLSGRTQWLR</sequence>
<dbReference type="AlphaFoldDB" id="A0A5K3FYP0"/>
<protein>
    <submittedName>
        <fullName evidence="1">Uncharacterized protein</fullName>
    </submittedName>
</protein>
<organism evidence="1">
    <name type="scientific">Mesocestoides corti</name>
    <name type="common">Flatworm</name>
    <dbReference type="NCBI Taxonomy" id="53468"/>
    <lineage>
        <taxon>Eukaryota</taxon>
        <taxon>Metazoa</taxon>
        <taxon>Spiralia</taxon>
        <taxon>Lophotrochozoa</taxon>
        <taxon>Platyhelminthes</taxon>
        <taxon>Cestoda</taxon>
        <taxon>Eucestoda</taxon>
        <taxon>Cyclophyllidea</taxon>
        <taxon>Mesocestoididae</taxon>
        <taxon>Mesocestoides</taxon>
    </lineage>
</organism>